<keyword evidence="2" id="KW-0413">Isomerase</keyword>
<evidence type="ECO:0000313" key="5">
    <source>
        <dbReference type="Proteomes" id="UP000198977"/>
    </source>
</evidence>
<dbReference type="InterPro" id="IPR011013">
    <property type="entry name" value="Gal_mutarotase_sf_dom"/>
</dbReference>
<sequence>MTANTPITLKSNAMSATVLPLGAALVGLRLGASPRNLVLEYATPNARSAKPTSAGALVGPVANRIRDGLAEIDGQTYQMPLNENGQTSLHSGPDGLHAQLWQVAKQHPHAVTFTCTLPDGTNGLPGTRHFTATYSIAETTLTLHITATTDRTTPINVASHPYWNLDGAPDITGHTLQVAAQSYLPTDAMNLPTGEIAPLHGTAFDFTTPRRLSRDPALDLNFCLAHAPRATPQPAATLRGSDGTTLEIATTAPGLQVYAGSNLMQAETALAGNPVLAPYAGVALEPQLWPDALFHKPFPAILLRTGETWEQTTLHRFTAP</sequence>
<name>A0A1I1UJJ3_9RHOB</name>
<dbReference type="AlphaFoldDB" id="A0A1I1UJJ3"/>
<dbReference type="InterPro" id="IPR014718">
    <property type="entry name" value="GH-type_carb-bd"/>
</dbReference>
<evidence type="ECO:0000256" key="3">
    <source>
        <dbReference type="ARBA" id="ARBA00023277"/>
    </source>
</evidence>
<dbReference type="GO" id="GO:0004034">
    <property type="term" value="F:aldose 1-epimerase activity"/>
    <property type="evidence" value="ECO:0007669"/>
    <property type="project" value="TreeGrafter"/>
</dbReference>
<gene>
    <name evidence="4" type="ORF">SAMN04488523_102147</name>
</gene>
<dbReference type="GO" id="GO:0006006">
    <property type="term" value="P:glucose metabolic process"/>
    <property type="evidence" value="ECO:0007669"/>
    <property type="project" value="TreeGrafter"/>
</dbReference>
<evidence type="ECO:0000256" key="1">
    <source>
        <dbReference type="ARBA" id="ARBA00006206"/>
    </source>
</evidence>
<keyword evidence="3" id="KW-0119">Carbohydrate metabolism</keyword>
<dbReference type="InterPro" id="IPR008183">
    <property type="entry name" value="Aldose_1/G6P_1-epimerase"/>
</dbReference>
<dbReference type="GO" id="GO:0030246">
    <property type="term" value="F:carbohydrate binding"/>
    <property type="evidence" value="ECO:0007669"/>
    <property type="project" value="InterPro"/>
</dbReference>
<organism evidence="4 5">
    <name type="scientific">Sulfitobacter brevis</name>
    <dbReference type="NCBI Taxonomy" id="74348"/>
    <lineage>
        <taxon>Bacteria</taxon>
        <taxon>Pseudomonadati</taxon>
        <taxon>Pseudomonadota</taxon>
        <taxon>Alphaproteobacteria</taxon>
        <taxon>Rhodobacterales</taxon>
        <taxon>Roseobacteraceae</taxon>
        <taxon>Sulfitobacter</taxon>
    </lineage>
</organism>
<evidence type="ECO:0000256" key="2">
    <source>
        <dbReference type="ARBA" id="ARBA00023235"/>
    </source>
</evidence>
<dbReference type="Pfam" id="PF01263">
    <property type="entry name" value="Aldose_epim"/>
    <property type="match status" value="1"/>
</dbReference>
<evidence type="ECO:0000313" key="4">
    <source>
        <dbReference type="EMBL" id="SFD71006.1"/>
    </source>
</evidence>
<reference evidence="4 5" key="1">
    <citation type="submission" date="2016-10" db="EMBL/GenBank/DDBJ databases">
        <authorList>
            <person name="de Groot N.N."/>
        </authorList>
    </citation>
    <scope>NUCLEOTIDE SEQUENCE [LARGE SCALE GENOMIC DNA]</scope>
    <source>
        <strain evidence="4 5">DSM 11443</strain>
    </source>
</reference>
<dbReference type="EMBL" id="FOMW01000002">
    <property type="protein sequence ID" value="SFD71006.1"/>
    <property type="molecule type" value="Genomic_DNA"/>
</dbReference>
<dbReference type="Gene3D" id="2.70.98.10">
    <property type="match status" value="1"/>
</dbReference>
<keyword evidence="5" id="KW-1185">Reference proteome</keyword>
<dbReference type="GO" id="GO:0033499">
    <property type="term" value="P:galactose catabolic process via UDP-galactose, Leloir pathway"/>
    <property type="evidence" value="ECO:0007669"/>
    <property type="project" value="TreeGrafter"/>
</dbReference>
<dbReference type="InterPro" id="IPR047215">
    <property type="entry name" value="Galactose_mutarotase-like"/>
</dbReference>
<comment type="similarity">
    <text evidence="1">Belongs to the aldose epimerase family.</text>
</comment>
<dbReference type="RefSeq" id="WP_093922389.1">
    <property type="nucleotide sequence ID" value="NZ_FOMW01000002.1"/>
</dbReference>
<dbReference type="STRING" id="74348.SAMN04488523_102147"/>
<dbReference type="PANTHER" id="PTHR10091">
    <property type="entry name" value="ALDOSE-1-EPIMERASE"/>
    <property type="match status" value="1"/>
</dbReference>
<accession>A0A1I1UJJ3</accession>
<dbReference type="Proteomes" id="UP000198977">
    <property type="component" value="Unassembled WGS sequence"/>
</dbReference>
<dbReference type="CDD" id="cd09019">
    <property type="entry name" value="galactose_mutarotase_like"/>
    <property type="match status" value="1"/>
</dbReference>
<proteinExistence type="inferred from homology"/>
<dbReference type="PANTHER" id="PTHR10091:SF0">
    <property type="entry name" value="GALACTOSE MUTAROTASE"/>
    <property type="match status" value="1"/>
</dbReference>
<dbReference type="SUPFAM" id="SSF74650">
    <property type="entry name" value="Galactose mutarotase-like"/>
    <property type="match status" value="1"/>
</dbReference>
<protein>
    <submittedName>
        <fullName evidence="4">Aldose 1-epimerase</fullName>
    </submittedName>
</protein>
<dbReference type="OrthoDB" id="9779408at2"/>